<dbReference type="Proteomes" id="UP000326336">
    <property type="component" value="Unassembled WGS sequence"/>
</dbReference>
<comment type="caution">
    <text evidence="2">The sequence shown here is derived from an EMBL/GenBank/DDBJ whole genome shotgun (WGS) entry which is preliminary data.</text>
</comment>
<accession>A0A5N5RJL9</accession>
<protein>
    <submittedName>
        <fullName evidence="2">DUF1524 domain-containing protein</fullName>
    </submittedName>
</protein>
<dbReference type="PANTHER" id="PTHR35149">
    <property type="entry name" value="SLL5132 PROTEIN"/>
    <property type="match status" value="1"/>
</dbReference>
<feature type="domain" description="GmrSD restriction endonucleases C-terminal" evidence="1">
    <location>
        <begin position="72"/>
        <end position="209"/>
    </location>
</feature>
<dbReference type="EMBL" id="RQSP01000011">
    <property type="protein sequence ID" value="KAB5607447.1"/>
    <property type="molecule type" value="Genomic_DNA"/>
</dbReference>
<reference evidence="2 3" key="1">
    <citation type="journal article" date="2019" name="Int. J. Syst. Evol. Microbiol.">
        <title>Bifidobacterium jacchi sp. nov., isolated from the faeces of a baby common marmoset (Callithrix jacchus).</title>
        <authorList>
            <person name="Modesto M."/>
            <person name="Watanabe K."/>
            <person name="Arita M."/>
            <person name="Satti M."/>
            <person name="Oki K."/>
            <person name="Sciavilla P."/>
            <person name="Patavino C."/>
            <person name="Camma C."/>
            <person name="Michelini S."/>
            <person name="Sgorbati B."/>
            <person name="Mattarelli P."/>
        </authorList>
    </citation>
    <scope>NUCLEOTIDE SEQUENCE [LARGE SCALE GENOMIC DNA]</scope>
    <source>
        <strain evidence="2 3">MRM 9.3</strain>
    </source>
</reference>
<evidence type="ECO:0000259" key="1">
    <source>
        <dbReference type="Pfam" id="PF07510"/>
    </source>
</evidence>
<evidence type="ECO:0000313" key="3">
    <source>
        <dbReference type="Proteomes" id="UP000326336"/>
    </source>
</evidence>
<dbReference type="PANTHER" id="PTHR35149:SF2">
    <property type="entry name" value="DUF262 DOMAIN-CONTAINING PROTEIN"/>
    <property type="match status" value="1"/>
</dbReference>
<organism evidence="2 3">
    <name type="scientific">Bifidobacterium jacchi</name>
    <dbReference type="NCBI Taxonomy" id="2490545"/>
    <lineage>
        <taxon>Bacteria</taxon>
        <taxon>Bacillati</taxon>
        <taxon>Actinomycetota</taxon>
        <taxon>Actinomycetes</taxon>
        <taxon>Bifidobacteriales</taxon>
        <taxon>Bifidobacteriaceae</taxon>
        <taxon>Bifidobacterium</taxon>
    </lineage>
</organism>
<dbReference type="OrthoDB" id="9798761at2"/>
<sequence length="358" mass="40751">MTPTIGEACPRQISSAFASSSNPIYSVESSAGQKPRVSTGSSPACTKKVLDNFADVTDYINMTLSTPSAHFPTDDEFSTALQERDCYTKFGKECSYMLHRIENHLHPNEVVGDGYQIEHIMPQSITKSTEWQNMLGEQWPQIHEQYCNRLGNLTLTGYNQKYSNRPFAEKRDMPDVGFAHSPLSLNRDIGNQTQWDTCTIKQRGERLAQEALRIWPHPEIDEQLMQSFQEGKQSKHEWSIEEDHPYLANGGRAHKLFQVLRARITAECPQWEEYVTKYYIGYRKGTHRLIRVEGQQSGELAIGLTKPIEELDDPKHLCIDKRRDADGKPSGWLGGAKTYLKVSNANQLDDAMRLIKQA</sequence>
<evidence type="ECO:0000313" key="2">
    <source>
        <dbReference type="EMBL" id="KAB5607447.1"/>
    </source>
</evidence>
<dbReference type="Pfam" id="PF07510">
    <property type="entry name" value="GmrSD_C"/>
    <property type="match status" value="1"/>
</dbReference>
<dbReference type="AlphaFoldDB" id="A0A5N5RJL9"/>
<keyword evidence="3" id="KW-1185">Reference proteome</keyword>
<name>A0A5N5RJL9_9BIFI</name>
<proteinExistence type="predicted"/>
<dbReference type="InterPro" id="IPR011089">
    <property type="entry name" value="GmrSD_C"/>
</dbReference>
<gene>
    <name evidence="2" type="ORF">EHS19_04575</name>
</gene>